<evidence type="ECO:0000313" key="2">
    <source>
        <dbReference type="Proteomes" id="UP000721844"/>
    </source>
</evidence>
<gene>
    <name evidence="1" type="ORF">ACELLULO517_00105</name>
</gene>
<dbReference type="EMBL" id="JAESVA010000001">
    <property type="protein sequence ID" value="MCB8878615.1"/>
    <property type="molecule type" value="Genomic_DNA"/>
</dbReference>
<dbReference type="SUPFAM" id="SSF53474">
    <property type="entry name" value="alpha/beta-Hydrolases"/>
    <property type="match status" value="1"/>
</dbReference>
<dbReference type="GO" id="GO:0016787">
    <property type="term" value="F:hydrolase activity"/>
    <property type="evidence" value="ECO:0007669"/>
    <property type="project" value="UniProtKB-KW"/>
</dbReference>
<proteinExistence type="predicted"/>
<name>A0A963YYJ7_9PROT</name>
<keyword evidence="1" id="KW-0378">Hydrolase</keyword>
<protein>
    <submittedName>
        <fullName evidence="1">Alpha/beta hydrolase</fullName>
    </submittedName>
</protein>
<sequence length="110" mass="12066">MADRPIATEHRIAREQGSLYARDYPSSGPAFVLMAAEFYAEHARNAGHLAELKELDVPVKLIWGALDPYITVAVAEKRQVQLKTASLTVLPAGHWLQIDDPEGVAKAMLS</sequence>
<dbReference type="Gene3D" id="3.40.50.1820">
    <property type="entry name" value="alpha/beta hydrolase"/>
    <property type="match status" value="1"/>
</dbReference>
<keyword evidence="2" id="KW-1185">Reference proteome</keyword>
<reference evidence="1 2" key="1">
    <citation type="journal article" date="2021" name="Microorganisms">
        <title>Acidisoma silvae sp. nov. and Acidisomacellulosilytica sp. nov., Two Acidophilic Bacteria Isolated from Decaying Wood, Hydrolyzing Cellulose and Producing Poly-3-hydroxybutyrate.</title>
        <authorList>
            <person name="Mieszkin S."/>
            <person name="Pouder E."/>
            <person name="Uroz S."/>
            <person name="Simon-Colin C."/>
            <person name="Alain K."/>
        </authorList>
    </citation>
    <scope>NUCLEOTIDE SEQUENCE [LARGE SCALE GENOMIC DNA]</scope>
    <source>
        <strain evidence="1 2">HW T5.17</strain>
    </source>
</reference>
<evidence type="ECO:0000313" key="1">
    <source>
        <dbReference type="EMBL" id="MCB8878615.1"/>
    </source>
</evidence>
<comment type="caution">
    <text evidence="1">The sequence shown here is derived from an EMBL/GenBank/DDBJ whole genome shotgun (WGS) entry which is preliminary data.</text>
</comment>
<dbReference type="AlphaFoldDB" id="A0A963YYJ7"/>
<dbReference type="RefSeq" id="WP_227304382.1">
    <property type="nucleotide sequence ID" value="NZ_JAESVA010000001.1"/>
</dbReference>
<accession>A0A963YYJ7</accession>
<dbReference type="Proteomes" id="UP000721844">
    <property type="component" value="Unassembled WGS sequence"/>
</dbReference>
<dbReference type="InterPro" id="IPR029058">
    <property type="entry name" value="AB_hydrolase_fold"/>
</dbReference>
<organism evidence="1 2">
    <name type="scientific">Acidisoma cellulosilyticum</name>
    <dbReference type="NCBI Taxonomy" id="2802395"/>
    <lineage>
        <taxon>Bacteria</taxon>
        <taxon>Pseudomonadati</taxon>
        <taxon>Pseudomonadota</taxon>
        <taxon>Alphaproteobacteria</taxon>
        <taxon>Acetobacterales</taxon>
        <taxon>Acidocellaceae</taxon>
        <taxon>Acidisoma</taxon>
    </lineage>
</organism>